<keyword evidence="4" id="KW-1185">Reference proteome</keyword>
<protein>
    <recommendedName>
        <fullName evidence="2">DUF6788 domain-containing protein</fullName>
    </recommendedName>
</protein>
<feature type="coiled-coil region" evidence="1">
    <location>
        <begin position="76"/>
        <end position="103"/>
    </location>
</feature>
<sequence>MALRIGGWSLSQVYRKCGKPFCRTCSEGRGHGPYWYGTRTENGKRTSKYFGATLPEFPENQNDIKACAHDQDTEEIVRLRELLARAYTEIQTLRRENARLRAMMLDTFQKEETSEHTRGRKR</sequence>
<accession>A0A2U3D7E5</accession>
<reference evidence="3 4" key="1">
    <citation type="submission" date="2016-11" db="EMBL/GenBank/DDBJ databases">
        <title>Comparative genomics of Acidibacillus ferroxidans species.</title>
        <authorList>
            <person name="Oliveira G."/>
            <person name="Nunes G."/>
            <person name="Oliveira R."/>
            <person name="Araujo F."/>
            <person name="Salim A."/>
            <person name="Scholte L."/>
            <person name="Morais D."/>
            <person name="Nancucheo I."/>
            <person name="Johnson D.B."/>
            <person name="Grail B."/>
            <person name="Bittencourt J."/>
            <person name="Valadares R."/>
        </authorList>
    </citation>
    <scope>NUCLEOTIDE SEQUENCE [LARGE SCALE GENOMIC DNA]</scope>
    <source>
        <strain evidence="3 4">Y002</strain>
    </source>
</reference>
<evidence type="ECO:0000313" key="3">
    <source>
        <dbReference type="EMBL" id="PWI57204.1"/>
    </source>
</evidence>
<name>A0A2U3D7E5_SULT2</name>
<comment type="caution">
    <text evidence="3">The sequence shown here is derived from an EMBL/GenBank/DDBJ whole genome shotgun (WGS) entry which is preliminary data.</text>
</comment>
<feature type="domain" description="DUF6788" evidence="2">
    <location>
        <begin position="9"/>
        <end position="57"/>
    </location>
</feature>
<keyword evidence="1" id="KW-0175">Coiled coil</keyword>
<dbReference type="RefSeq" id="WP_109431066.1">
    <property type="nucleotide sequence ID" value="NZ_MPDK01000017.1"/>
</dbReference>
<dbReference type="OrthoDB" id="2112929at2"/>
<evidence type="ECO:0000259" key="2">
    <source>
        <dbReference type="Pfam" id="PF20586"/>
    </source>
</evidence>
<dbReference type="Pfam" id="PF20586">
    <property type="entry name" value="DUF6788"/>
    <property type="match status" value="1"/>
</dbReference>
<organism evidence="3 4">
    <name type="scientific">Sulfoacidibacillus thermotolerans</name>
    <name type="common">Acidibacillus sulfuroxidans</name>
    <dbReference type="NCBI Taxonomy" id="1765684"/>
    <lineage>
        <taxon>Bacteria</taxon>
        <taxon>Bacillati</taxon>
        <taxon>Bacillota</taxon>
        <taxon>Bacilli</taxon>
        <taxon>Bacillales</taxon>
        <taxon>Alicyclobacillaceae</taxon>
        <taxon>Sulfoacidibacillus</taxon>
    </lineage>
</organism>
<gene>
    <name evidence="3" type="ORF">BM613_10070</name>
</gene>
<proteinExistence type="predicted"/>
<evidence type="ECO:0000256" key="1">
    <source>
        <dbReference type="SAM" id="Coils"/>
    </source>
</evidence>
<dbReference type="AlphaFoldDB" id="A0A2U3D7E5"/>
<evidence type="ECO:0000313" key="4">
    <source>
        <dbReference type="Proteomes" id="UP000245380"/>
    </source>
</evidence>
<dbReference type="Proteomes" id="UP000245380">
    <property type="component" value="Unassembled WGS sequence"/>
</dbReference>
<dbReference type="InterPro" id="IPR046738">
    <property type="entry name" value="DUF6788"/>
</dbReference>
<dbReference type="EMBL" id="MPDK01000017">
    <property type="protein sequence ID" value="PWI57204.1"/>
    <property type="molecule type" value="Genomic_DNA"/>
</dbReference>